<protein>
    <submittedName>
        <fullName evidence="2">Flavoprotein</fullName>
    </submittedName>
</protein>
<accession>A0ABU6ABI0</accession>
<dbReference type="Gene3D" id="3.40.50.1950">
    <property type="entry name" value="Flavin prenyltransferase-like"/>
    <property type="match status" value="1"/>
</dbReference>
<dbReference type="Pfam" id="PF02441">
    <property type="entry name" value="Flavoprotein"/>
    <property type="match status" value="1"/>
</dbReference>
<feature type="domain" description="Flavoprotein" evidence="1">
    <location>
        <begin position="10"/>
        <end position="120"/>
    </location>
</feature>
<gene>
    <name evidence="2" type="ORF">R4I43_15950</name>
</gene>
<dbReference type="Proteomes" id="UP001327093">
    <property type="component" value="Unassembled WGS sequence"/>
</dbReference>
<proteinExistence type="predicted"/>
<sequence>MNPTAPCSYLVVCAAPPVLRIEELITSLQADGWNVVVIATPMAATWIDLDAVSRNTGCLTRVHAEPPQQRDSLPRADAVVAAPLTFNSVNKWAAGINDTLALGVLNEMLGADVPILAVPCVKSVLRKHPAYDESIRRLTGCGVSLLDPDAVTVRADDGLATFAWPQITAALSELNGT</sequence>
<dbReference type="PANTHER" id="PTHR14359:SF6">
    <property type="entry name" value="PHOSPHOPANTOTHENOYLCYSTEINE DECARBOXYLASE"/>
    <property type="match status" value="1"/>
</dbReference>
<evidence type="ECO:0000313" key="3">
    <source>
        <dbReference type="Proteomes" id="UP001327093"/>
    </source>
</evidence>
<dbReference type="InterPro" id="IPR003382">
    <property type="entry name" value="Flavoprotein"/>
</dbReference>
<evidence type="ECO:0000313" key="2">
    <source>
        <dbReference type="EMBL" id="MEB3368901.1"/>
    </source>
</evidence>
<name>A0ABU6ABI0_9PSEU</name>
<dbReference type="EMBL" id="JAWLNX010000010">
    <property type="protein sequence ID" value="MEB3368901.1"/>
    <property type="molecule type" value="Genomic_DNA"/>
</dbReference>
<reference evidence="2 3" key="1">
    <citation type="submission" date="2023-10" db="EMBL/GenBank/DDBJ databases">
        <title>Saccharopolyspora sp. nov., isolated from mangrove soil.</title>
        <authorList>
            <person name="Lu Y."/>
            <person name="Liu W."/>
        </authorList>
    </citation>
    <scope>NUCLEOTIDE SEQUENCE [LARGE SCALE GENOMIC DNA]</scope>
    <source>
        <strain evidence="2 3">S2-29</strain>
    </source>
</reference>
<dbReference type="InterPro" id="IPR036551">
    <property type="entry name" value="Flavin_trans-like"/>
</dbReference>
<evidence type="ECO:0000259" key="1">
    <source>
        <dbReference type="Pfam" id="PF02441"/>
    </source>
</evidence>
<comment type="caution">
    <text evidence="2">The sequence shown here is derived from an EMBL/GenBank/DDBJ whole genome shotgun (WGS) entry which is preliminary data.</text>
</comment>
<dbReference type="PANTHER" id="PTHR14359">
    <property type="entry name" value="HOMO-OLIGOMERIC FLAVIN CONTAINING CYS DECARBOXYLASE FAMILY"/>
    <property type="match status" value="1"/>
</dbReference>
<dbReference type="RefSeq" id="WP_324266398.1">
    <property type="nucleotide sequence ID" value="NZ_JAWLNX010000010.1"/>
</dbReference>
<organism evidence="2 3">
    <name type="scientific">Saccharopolyspora mangrovi</name>
    <dbReference type="NCBI Taxonomy" id="3082379"/>
    <lineage>
        <taxon>Bacteria</taxon>
        <taxon>Bacillati</taxon>
        <taxon>Actinomycetota</taxon>
        <taxon>Actinomycetes</taxon>
        <taxon>Pseudonocardiales</taxon>
        <taxon>Pseudonocardiaceae</taxon>
        <taxon>Saccharopolyspora</taxon>
    </lineage>
</organism>
<keyword evidence="3" id="KW-1185">Reference proteome</keyword>
<dbReference type="SUPFAM" id="SSF52507">
    <property type="entry name" value="Homo-oligomeric flavin-containing Cys decarboxylases, HFCD"/>
    <property type="match status" value="1"/>
</dbReference>